<keyword evidence="1" id="KW-0472">Membrane</keyword>
<reference evidence="2" key="1">
    <citation type="submission" date="2013-12" db="EMBL/GenBank/DDBJ databases">
        <title>A Varibaculum cambriense genome reconstructed from a premature infant gut community with otherwise low bacterial novelty that shifts toward anaerobic metabolism during the third week of life.</title>
        <authorList>
            <person name="Brown C.T."/>
            <person name="Sharon I."/>
            <person name="Thomas B.C."/>
            <person name="Castelle C.J."/>
            <person name="Morowitz M.J."/>
            <person name="Banfield J.F."/>
        </authorList>
    </citation>
    <scope>NUCLEOTIDE SEQUENCE</scope>
</reference>
<accession>W1WAQ6</accession>
<feature type="transmembrane region" description="Helical" evidence="1">
    <location>
        <begin position="152"/>
        <end position="175"/>
    </location>
</feature>
<sequence length="271" mass="29398">MWRSSARTCFNWLTLTASLSFTPAFTLVMFKPPALIPVLVMDGPPLIVKPLSVMFVSPIFKEPSGVKSTFLFNANSTCALPSLLVCLMIMFLPACISTVLPSLISWTPAEPCATLPSVAEDLTLKELISPVFKPLKSITALGPFTVLPLPSWYVNVTFLLASTVYSATLLLVPAVGATCKSFALEIRTTSPMLAALLVTSPPDLRLVMLLPPRSRLPPVILILLSPKFIVGPPLLVMDVISLRSLFKEYVYVCCPRDVSISCLTVKFLPAA</sequence>
<gene>
    <name evidence="2" type="ORF">Q604_UNBc4C00328G0003</name>
</gene>
<protein>
    <submittedName>
        <fullName evidence="2">Uncharacterized protein</fullName>
    </submittedName>
</protein>
<keyword evidence="1" id="KW-1133">Transmembrane helix</keyword>
<proteinExistence type="predicted"/>
<name>W1WAQ6_9ZZZZ</name>
<comment type="caution">
    <text evidence="2">The sequence shown here is derived from an EMBL/GenBank/DDBJ whole genome shotgun (WGS) entry which is preliminary data.</text>
</comment>
<keyword evidence="1" id="KW-0812">Transmembrane</keyword>
<organism evidence="2">
    <name type="scientific">human gut metagenome</name>
    <dbReference type="NCBI Taxonomy" id="408170"/>
    <lineage>
        <taxon>unclassified sequences</taxon>
        <taxon>metagenomes</taxon>
        <taxon>organismal metagenomes</taxon>
    </lineage>
</organism>
<evidence type="ECO:0000313" key="2">
    <source>
        <dbReference type="EMBL" id="ETJ15051.1"/>
    </source>
</evidence>
<dbReference type="EMBL" id="AZMM01019109">
    <property type="protein sequence ID" value="ETJ15051.1"/>
    <property type="molecule type" value="Genomic_DNA"/>
</dbReference>
<dbReference type="AlphaFoldDB" id="W1WAQ6"/>
<feature type="transmembrane region" description="Helical" evidence="1">
    <location>
        <begin position="78"/>
        <end position="100"/>
    </location>
</feature>
<evidence type="ECO:0000256" key="1">
    <source>
        <dbReference type="SAM" id="Phobius"/>
    </source>
</evidence>